<evidence type="ECO:0008006" key="4">
    <source>
        <dbReference type="Google" id="ProtNLM"/>
    </source>
</evidence>
<feature type="region of interest" description="Disordered" evidence="1">
    <location>
        <begin position="20"/>
        <end position="42"/>
    </location>
</feature>
<dbReference type="EMBL" id="SDKM01000052">
    <property type="protein sequence ID" value="RYP82175.1"/>
    <property type="molecule type" value="Genomic_DNA"/>
</dbReference>
<proteinExistence type="predicted"/>
<evidence type="ECO:0000313" key="2">
    <source>
        <dbReference type="EMBL" id="RYP82175.1"/>
    </source>
</evidence>
<comment type="caution">
    <text evidence="2">The sequence shown here is derived from an EMBL/GenBank/DDBJ whole genome shotgun (WGS) entry which is preliminary data.</text>
</comment>
<sequence>MSRSSLLSTARRRTLRSTRVRAAGPDRQPVFRTRAPPSPGDPVTLTWFRPPQGDDPGTLNLCYHAVDVAVIRGAAAETAVRHVGGELEYAVLLEEVAALGGALRGLGVTEVSTVGVLLDDPLDTLLAELAVTRVGATVLDLDDDVAARLDAHQPHLVATSRAIESGSHVPPVVLVRGLPVADESRDLDWDVAVRAGRTDPAPCAPVPPGSTAYVADEAVAAVDLPGHDSGLGRALAALADRTPVDLRDRA</sequence>
<dbReference type="OrthoDB" id="3746879at2"/>
<accession>A0A4Q4Z4H0</accession>
<dbReference type="SUPFAM" id="SSF56801">
    <property type="entry name" value="Acetyl-CoA synthetase-like"/>
    <property type="match status" value="1"/>
</dbReference>
<dbReference type="Proteomes" id="UP000295198">
    <property type="component" value="Unassembled WGS sequence"/>
</dbReference>
<dbReference type="Gene3D" id="3.40.50.12780">
    <property type="entry name" value="N-terminal domain of ligase-like"/>
    <property type="match status" value="1"/>
</dbReference>
<evidence type="ECO:0000313" key="3">
    <source>
        <dbReference type="Proteomes" id="UP000295198"/>
    </source>
</evidence>
<keyword evidence="3" id="KW-1185">Reference proteome</keyword>
<name>A0A4Q4Z4H0_9ACTN</name>
<evidence type="ECO:0000256" key="1">
    <source>
        <dbReference type="SAM" id="MobiDB-lite"/>
    </source>
</evidence>
<organism evidence="2 3">
    <name type="scientific">Nocardioides guangzhouensis</name>
    <dbReference type="NCBI Taxonomy" id="2497878"/>
    <lineage>
        <taxon>Bacteria</taxon>
        <taxon>Bacillati</taxon>
        <taxon>Actinomycetota</taxon>
        <taxon>Actinomycetes</taxon>
        <taxon>Propionibacteriales</taxon>
        <taxon>Nocardioidaceae</taxon>
        <taxon>Nocardioides</taxon>
    </lineage>
</organism>
<protein>
    <recommendedName>
        <fullName evidence="4">AMP-dependent synthetase/ligase domain-containing protein</fullName>
    </recommendedName>
</protein>
<gene>
    <name evidence="2" type="ORF">EKO23_22380</name>
</gene>
<dbReference type="InterPro" id="IPR042099">
    <property type="entry name" value="ANL_N_sf"/>
</dbReference>
<dbReference type="AlphaFoldDB" id="A0A4Q4Z4H0"/>
<reference evidence="2 3" key="1">
    <citation type="submission" date="2019-01" db="EMBL/GenBank/DDBJ databases">
        <title>Nocardioides guangzhouensis sp. nov., an actinobacterium isolated from soil.</title>
        <authorList>
            <person name="Fu Y."/>
            <person name="Cai Y."/>
            <person name="Lin Z."/>
            <person name="Chen P."/>
        </authorList>
    </citation>
    <scope>NUCLEOTIDE SEQUENCE [LARGE SCALE GENOMIC DNA]</scope>
    <source>
        <strain evidence="2 3">130</strain>
    </source>
</reference>